<dbReference type="EMBL" id="AWQS01000291">
    <property type="protein sequence ID" value="EWT04241.1"/>
    <property type="molecule type" value="Genomic_DNA"/>
</dbReference>
<proteinExistence type="predicted"/>
<reference evidence="4" key="1">
    <citation type="submission" date="2013-08" db="EMBL/GenBank/DDBJ databases">
        <title>Intrasporangium oryzae NRRL B-24470.</title>
        <authorList>
            <person name="Liu H."/>
            <person name="Wang G."/>
        </authorList>
    </citation>
    <scope>NUCLEOTIDE SEQUENCE [LARGE SCALE GENOMIC DNA]</scope>
    <source>
        <strain evidence="4">Q5-1</strain>
    </source>
</reference>
<keyword evidence="4" id="KW-1185">Reference proteome</keyword>
<feature type="region of interest" description="Disordered" evidence="1">
    <location>
        <begin position="75"/>
        <end position="107"/>
    </location>
</feature>
<feature type="compositionally biased region" description="Low complexity" evidence="1">
    <location>
        <begin position="75"/>
        <end position="92"/>
    </location>
</feature>
<sequence>MSRQVGYHWHLRRLMAERGMFATTDLVPLLTERGVSLSREQVYRLVVRIPERLNLTTLAALCDILDCSPDELLEPYAGGPATAPGAPAGSAPPARPRRARVAPAPSK</sequence>
<dbReference type="PROSITE" id="PS50943">
    <property type="entry name" value="HTH_CROC1"/>
    <property type="match status" value="1"/>
</dbReference>
<dbReference type="InterPro" id="IPR001387">
    <property type="entry name" value="Cro/C1-type_HTH"/>
</dbReference>
<gene>
    <name evidence="3" type="ORF">N864_15060</name>
</gene>
<evidence type="ECO:0000256" key="1">
    <source>
        <dbReference type="SAM" id="MobiDB-lite"/>
    </source>
</evidence>
<name>W9GDF6_9MICO</name>
<protein>
    <submittedName>
        <fullName evidence="3">Cro/Cl family transcriptional regulator</fullName>
    </submittedName>
</protein>
<evidence type="ECO:0000313" key="4">
    <source>
        <dbReference type="Proteomes" id="UP000019494"/>
    </source>
</evidence>
<dbReference type="Pfam" id="PF13443">
    <property type="entry name" value="HTH_26"/>
    <property type="match status" value="1"/>
</dbReference>
<organism evidence="3 4">
    <name type="scientific">Intrasporangium chromatireducens Q5-1</name>
    <dbReference type="NCBI Taxonomy" id="584657"/>
    <lineage>
        <taxon>Bacteria</taxon>
        <taxon>Bacillati</taxon>
        <taxon>Actinomycetota</taxon>
        <taxon>Actinomycetes</taxon>
        <taxon>Micrococcales</taxon>
        <taxon>Intrasporangiaceae</taxon>
        <taxon>Intrasporangium</taxon>
    </lineage>
</organism>
<evidence type="ECO:0000313" key="3">
    <source>
        <dbReference type="EMBL" id="EWT04241.1"/>
    </source>
</evidence>
<dbReference type="Proteomes" id="UP000019494">
    <property type="component" value="Unassembled WGS sequence"/>
</dbReference>
<accession>W9GDF6</accession>
<comment type="caution">
    <text evidence="3">The sequence shown here is derived from an EMBL/GenBank/DDBJ whole genome shotgun (WGS) entry which is preliminary data.</text>
</comment>
<feature type="domain" description="HTH cro/C1-type" evidence="2">
    <location>
        <begin position="54"/>
        <end position="72"/>
    </location>
</feature>
<dbReference type="AlphaFoldDB" id="W9GDF6"/>
<evidence type="ECO:0000259" key="2">
    <source>
        <dbReference type="PROSITE" id="PS50943"/>
    </source>
</evidence>
<dbReference type="PATRIC" id="fig|584657.3.peg.3882"/>
<dbReference type="OrthoDB" id="3626437at2"/>
<dbReference type="RefSeq" id="WP_034721368.1">
    <property type="nucleotide sequence ID" value="NZ_AWQS01000291.1"/>
</dbReference>